<feature type="region of interest" description="Disordered" evidence="2">
    <location>
        <begin position="341"/>
        <end position="414"/>
    </location>
</feature>
<dbReference type="CDD" id="cd15841">
    <property type="entry name" value="SNARE_Qc"/>
    <property type="match status" value="1"/>
</dbReference>
<keyword evidence="5" id="KW-1185">Reference proteome</keyword>
<feature type="transmembrane region" description="Helical" evidence="3">
    <location>
        <begin position="25"/>
        <end position="43"/>
    </location>
</feature>
<evidence type="ECO:0000313" key="4">
    <source>
        <dbReference type="EMBL" id="OAI22867.1"/>
    </source>
</evidence>
<accession>A0A177NXS3</accession>
<evidence type="ECO:0000313" key="5">
    <source>
        <dbReference type="Proteomes" id="UP000077628"/>
    </source>
</evidence>
<evidence type="ECO:0000256" key="3">
    <source>
        <dbReference type="SAM" id="Phobius"/>
    </source>
</evidence>
<evidence type="ECO:0000256" key="2">
    <source>
        <dbReference type="SAM" id="MobiDB-lite"/>
    </source>
</evidence>
<feature type="coiled-coil region" evidence="1">
    <location>
        <begin position="156"/>
        <end position="223"/>
    </location>
</feature>
<proteinExistence type="predicted"/>
<dbReference type="AlphaFoldDB" id="A0A177NXS3"/>
<feature type="compositionally biased region" description="Pro residues" evidence="2">
    <location>
        <begin position="360"/>
        <end position="372"/>
    </location>
</feature>
<keyword evidence="3" id="KW-1133">Transmembrane helix</keyword>
<protein>
    <submittedName>
        <fullName evidence="4">Uncharacterized protein</fullName>
    </submittedName>
</protein>
<keyword evidence="3" id="KW-0472">Membrane</keyword>
<feature type="region of interest" description="Disordered" evidence="2">
    <location>
        <begin position="309"/>
        <end position="329"/>
    </location>
</feature>
<dbReference type="RefSeq" id="WP_064026196.1">
    <property type="nucleotide sequence ID" value="NZ_LUUK01000071.1"/>
</dbReference>
<name>A0A177NXS3_9GAMM</name>
<organism evidence="4 5">
    <name type="scientific">Methylomonas koyamae</name>
    <dbReference type="NCBI Taxonomy" id="702114"/>
    <lineage>
        <taxon>Bacteria</taxon>
        <taxon>Pseudomonadati</taxon>
        <taxon>Pseudomonadota</taxon>
        <taxon>Gammaproteobacteria</taxon>
        <taxon>Methylococcales</taxon>
        <taxon>Methylococcaceae</taxon>
        <taxon>Methylomonas</taxon>
    </lineage>
</organism>
<reference evidence="5" key="1">
    <citation type="submission" date="2016-03" db="EMBL/GenBank/DDBJ databases">
        <authorList>
            <person name="Heylen K."/>
            <person name="De Vos P."/>
            <person name="Vekeman B."/>
        </authorList>
    </citation>
    <scope>NUCLEOTIDE SEQUENCE [LARGE SCALE GENOMIC DNA]</scope>
    <source>
        <strain evidence="5">R-45383</strain>
    </source>
</reference>
<dbReference type="STRING" id="702114.A1355_22215"/>
<keyword evidence="1" id="KW-0175">Coiled coil</keyword>
<dbReference type="EMBL" id="LUUK01000071">
    <property type="protein sequence ID" value="OAI22867.1"/>
    <property type="molecule type" value="Genomic_DNA"/>
</dbReference>
<feature type="compositionally biased region" description="Low complexity" evidence="2">
    <location>
        <begin position="349"/>
        <end position="359"/>
    </location>
</feature>
<keyword evidence="3" id="KW-0812">Transmembrane</keyword>
<evidence type="ECO:0000256" key="1">
    <source>
        <dbReference type="SAM" id="Coils"/>
    </source>
</evidence>
<dbReference type="Proteomes" id="UP000077628">
    <property type="component" value="Unassembled WGS sequence"/>
</dbReference>
<sequence>MQDYLPMLESIAADWYRLTLANQEYAITLIVAVWLLTAIFYSIRIGFLNGRFRRLAAALQQLQSELAEAKLQIEGLQQQLTESGEQVSAANAEIANRAQLIDALEQQMLKANQRLADVNKALAANFGLPVPGGDGGNPEEVWDQHRQITEQLNGVLAAERQAKADAEQAREDEAAKVGEKEALLGALRARVESQTQQIGELEAALAEQQRQAQQQRIDAARVAELEAKLATATAVKVVPAPAPAPVTAVKSETPAPVSERIGDSVRAAVEPEKPAVVASPVAPIPAPEPVEISAPEPIVVAKPVEPPRPIAVEPASGKPAEPAGGGLKKLFGSTMQKFAKLDEKFGGSTPKPAVAEAEPTPAPSAEPAPEPIAPTLAADKPAEKPAAGGAMSKFKGLLGKGKSEANADDDEAEPLIEQLEAVTADAMQAAEKAKGQLRGLFGKFGKKG</sequence>
<feature type="coiled-coil region" evidence="1">
    <location>
        <begin position="52"/>
        <end position="121"/>
    </location>
</feature>
<gene>
    <name evidence="4" type="ORF">A1355_22215</name>
</gene>
<comment type="caution">
    <text evidence="4">The sequence shown here is derived from an EMBL/GenBank/DDBJ whole genome shotgun (WGS) entry which is preliminary data.</text>
</comment>
<dbReference type="OrthoDB" id="5566297at2"/>